<dbReference type="SUPFAM" id="SSF57756">
    <property type="entry name" value="Retrovirus zinc finger-like domains"/>
    <property type="match status" value="1"/>
</dbReference>
<dbReference type="EMBL" id="NBNE01004770">
    <property type="protein sequence ID" value="OWZ04795.1"/>
    <property type="molecule type" value="Genomic_DNA"/>
</dbReference>
<evidence type="ECO:0000256" key="1">
    <source>
        <dbReference type="PROSITE-ProRule" id="PRU00047"/>
    </source>
</evidence>
<evidence type="ECO:0000259" key="2">
    <source>
        <dbReference type="PROSITE" id="PS50158"/>
    </source>
</evidence>
<dbReference type="PROSITE" id="PS50158">
    <property type="entry name" value="ZF_CCHC"/>
    <property type="match status" value="1"/>
</dbReference>
<keyword evidence="1" id="KW-0862">Zinc</keyword>
<evidence type="ECO:0000313" key="4">
    <source>
        <dbReference type="EMBL" id="OWZ04795.1"/>
    </source>
</evidence>
<name>A0A225VHI4_9STRA</name>
<sequence length="516" mass="57024">MSADAPGVTVLASDGRELTLRRGLTFLDRPSATAFFQDFAKAQGKRLVINKKKSGGAQYEYVCASRAPPCPFRIKLLKSRSAQSSHFFVSSFIAQHAADCAGAPKLTVRQAAAVLLADGDGNSSSAAAASVKELQQRLQQSSGEAVSSRKAYRIRDRILTLAAGQFTKGFQRLESLLLGFQSKNHNAHVAFELDETSGMFKRAFLAHPFVALYQQRGLQPVVGLDTAPLVSMNYRGQMFVLQGKDGNNEVVPLCVAQVKLYGWNSTLFSAEESRALLCLAPYDVFQHYMAKFMSHTYNQSVHAKKWIKEGKIFTDYADQLLTEQREAANFQVVQPSDDGVIFVTESRSFPPRRYRVDLRQRACSCAYLFQMGVPCRHFLAGLTFFKRSENEAQFVDACYCVSTFAEQYDTQRTGCIELLLDSELEENHAVRAPIVARKRGRPKSKPLDSEALLTPAVASALLNGDTSLLLDSDDTSSLSKRRCSTCGQTGHSKRTCTQNAPPRVPLRPEVAPNMIV</sequence>
<dbReference type="PANTHER" id="PTHR31973:SF187">
    <property type="entry name" value="MUTATOR TRANSPOSASE MUDRA PROTEIN"/>
    <property type="match status" value="1"/>
</dbReference>
<evidence type="ECO:0000313" key="5">
    <source>
        <dbReference type="Proteomes" id="UP000198211"/>
    </source>
</evidence>
<keyword evidence="5" id="KW-1185">Reference proteome</keyword>
<feature type="domain" description="SWIM-type" evidence="3">
    <location>
        <begin position="354"/>
        <end position="386"/>
    </location>
</feature>
<dbReference type="GO" id="GO:0003676">
    <property type="term" value="F:nucleic acid binding"/>
    <property type="evidence" value="ECO:0007669"/>
    <property type="project" value="InterPro"/>
</dbReference>
<dbReference type="AlphaFoldDB" id="A0A225VHI4"/>
<accession>A0A225VHI4</accession>
<dbReference type="InterPro" id="IPR007527">
    <property type="entry name" value="Znf_SWIM"/>
</dbReference>
<feature type="domain" description="CCHC-type" evidence="2">
    <location>
        <begin position="481"/>
        <end position="498"/>
    </location>
</feature>
<keyword evidence="1" id="KW-0863">Zinc-finger</keyword>
<evidence type="ECO:0008006" key="6">
    <source>
        <dbReference type="Google" id="ProtNLM"/>
    </source>
</evidence>
<dbReference type="Proteomes" id="UP000198211">
    <property type="component" value="Unassembled WGS sequence"/>
</dbReference>
<organism evidence="4 5">
    <name type="scientific">Phytophthora megakarya</name>
    <dbReference type="NCBI Taxonomy" id="4795"/>
    <lineage>
        <taxon>Eukaryota</taxon>
        <taxon>Sar</taxon>
        <taxon>Stramenopiles</taxon>
        <taxon>Oomycota</taxon>
        <taxon>Peronosporomycetes</taxon>
        <taxon>Peronosporales</taxon>
        <taxon>Peronosporaceae</taxon>
        <taxon>Phytophthora</taxon>
    </lineage>
</organism>
<reference evidence="5" key="1">
    <citation type="submission" date="2017-03" db="EMBL/GenBank/DDBJ databases">
        <title>Phytopthora megakarya and P. palmivora, two closely related causual agents of cacao black pod achieved similar genome size and gene model numbers by different mechanisms.</title>
        <authorList>
            <person name="Ali S."/>
            <person name="Shao J."/>
            <person name="Larry D.J."/>
            <person name="Kronmiller B."/>
            <person name="Shen D."/>
            <person name="Strem M.D."/>
            <person name="Melnick R.L."/>
            <person name="Guiltinan M.J."/>
            <person name="Tyler B.M."/>
            <person name="Meinhardt L.W."/>
            <person name="Bailey B.A."/>
        </authorList>
    </citation>
    <scope>NUCLEOTIDE SEQUENCE [LARGE SCALE GENOMIC DNA]</scope>
    <source>
        <strain evidence="5">zdho120</strain>
    </source>
</reference>
<dbReference type="GO" id="GO:0008270">
    <property type="term" value="F:zinc ion binding"/>
    <property type="evidence" value="ECO:0007669"/>
    <property type="project" value="UniProtKB-KW"/>
</dbReference>
<dbReference type="PROSITE" id="PS50966">
    <property type="entry name" value="ZF_SWIM"/>
    <property type="match status" value="1"/>
</dbReference>
<evidence type="ECO:0000259" key="3">
    <source>
        <dbReference type="PROSITE" id="PS50966"/>
    </source>
</evidence>
<comment type="caution">
    <text evidence="4">The sequence shown here is derived from an EMBL/GenBank/DDBJ whole genome shotgun (WGS) entry which is preliminary data.</text>
</comment>
<gene>
    <name evidence="4" type="ORF">PHMEG_00023243</name>
</gene>
<dbReference type="OrthoDB" id="152489at2759"/>
<protein>
    <recommendedName>
        <fullName evidence="6">SWIM-type domain-containing protein</fullName>
    </recommendedName>
</protein>
<keyword evidence="1" id="KW-0479">Metal-binding</keyword>
<proteinExistence type="predicted"/>
<dbReference type="InterPro" id="IPR001878">
    <property type="entry name" value="Znf_CCHC"/>
</dbReference>
<dbReference type="InterPro" id="IPR036875">
    <property type="entry name" value="Znf_CCHC_sf"/>
</dbReference>
<dbReference type="PANTHER" id="PTHR31973">
    <property type="entry name" value="POLYPROTEIN, PUTATIVE-RELATED"/>
    <property type="match status" value="1"/>
</dbReference>